<gene>
    <name evidence="1" type="ORF">SAMN04515678_105265</name>
</gene>
<evidence type="ECO:0000313" key="2">
    <source>
        <dbReference type="Proteomes" id="UP000325289"/>
    </source>
</evidence>
<name>A0A1I1XCS7_9RHOB</name>
<dbReference type="Proteomes" id="UP000325289">
    <property type="component" value="Unassembled WGS sequence"/>
</dbReference>
<accession>A0A1I1XCS7</accession>
<organism evidence="1 2">
    <name type="scientific">Roseivivax sediminis</name>
    <dbReference type="NCBI Taxonomy" id="936889"/>
    <lineage>
        <taxon>Bacteria</taxon>
        <taxon>Pseudomonadati</taxon>
        <taxon>Pseudomonadota</taxon>
        <taxon>Alphaproteobacteria</taxon>
        <taxon>Rhodobacterales</taxon>
        <taxon>Roseobacteraceae</taxon>
        <taxon>Roseivivax</taxon>
    </lineage>
</organism>
<evidence type="ECO:0000313" key="1">
    <source>
        <dbReference type="EMBL" id="SFE03170.1"/>
    </source>
</evidence>
<proteinExistence type="predicted"/>
<dbReference type="AlphaFoldDB" id="A0A1I1XCS7"/>
<keyword evidence="2" id="KW-1185">Reference proteome</keyword>
<protein>
    <recommendedName>
        <fullName evidence="3">LysE type translocator</fullName>
    </recommendedName>
</protein>
<reference evidence="1 2" key="1">
    <citation type="submission" date="2016-10" db="EMBL/GenBank/DDBJ databases">
        <authorList>
            <person name="Varghese N."/>
            <person name="Submissions S."/>
        </authorList>
    </citation>
    <scope>NUCLEOTIDE SEQUENCE [LARGE SCALE GENOMIC DNA]</scope>
    <source>
        <strain evidence="2">YIM D21,KCTC 23444,ACCC 10710</strain>
    </source>
</reference>
<dbReference type="EMBL" id="FOMS01000005">
    <property type="protein sequence ID" value="SFE03170.1"/>
    <property type="molecule type" value="Genomic_DNA"/>
</dbReference>
<evidence type="ECO:0008006" key="3">
    <source>
        <dbReference type="Google" id="ProtNLM"/>
    </source>
</evidence>
<sequence length="57" mass="6219">MVIVANHLLVEWTIYGAFALLLSTRPARDGYLALKPLLDRAAAMVLGALGLKLLIDR</sequence>